<gene>
    <name evidence="1" type="ORF">SH601_14345</name>
</gene>
<keyword evidence="2" id="KW-1185">Reference proteome</keyword>
<name>A0ACC6M8F0_9BACI</name>
<evidence type="ECO:0000313" key="1">
    <source>
        <dbReference type="EMBL" id="MDX8047168.1"/>
    </source>
</evidence>
<sequence length="60" mass="7045">MVGEDVNEINEVSLLKRIEKMRRKLVNDAFRDGFTAPSTIKQSELLDEQIETYQKMIKNM</sequence>
<evidence type="ECO:0000313" key="2">
    <source>
        <dbReference type="Proteomes" id="UP001277972"/>
    </source>
</evidence>
<organism evidence="1 2">
    <name type="scientific">Gracilibacillus pellucidus</name>
    <dbReference type="NCBI Taxonomy" id="3095368"/>
    <lineage>
        <taxon>Bacteria</taxon>
        <taxon>Bacillati</taxon>
        <taxon>Bacillota</taxon>
        <taxon>Bacilli</taxon>
        <taxon>Bacillales</taxon>
        <taxon>Bacillaceae</taxon>
        <taxon>Gracilibacillus</taxon>
    </lineage>
</organism>
<proteinExistence type="predicted"/>
<dbReference type="Proteomes" id="UP001277972">
    <property type="component" value="Unassembled WGS sequence"/>
</dbReference>
<accession>A0ACC6M8F0</accession>
<protein>
    <submittedName>
        <fullName evidence="1">Aspartyl-phosphate phosphatase Spo0E family protein</fullName>
    </submittedName>
</protein>
<comment type="caution">
    <text evidence="1">The sequence shown here is derived from an EMBL/GenBank/DDBJ whole genome shotgun (WGS) entry which is preliminary data.</text>
</comment>
<reference evidence="1" key="1">
    <citation type="submission" date="2023-11" db="EMBL/GenBank/DDBJ databases">
        <title>Gracilibacillus pellucida a moderately halophilic bacterium isolated from saline soil in Xinjiang province.</title>
        <authorList>
            <person name="Zhang Z."/>
            <person name="Tan F."/>
            <person name="Wang Y."/>
            <person name="Xia M."/>
        </authorList>
    </citation>
    <scope>NUCLEOTIDE SEQUENCE</scope>
    <source>
        <strain evidence="1">S3-1-1</strain>
    </source>
</reference>
<dbReference type="EMBL" id="JAWZSR010000009">
    <property type="protein sequence ID" value="MDX8047168.1"/>
    <property type="molecule type" value="Genomic_DNA"/>
</dbReference>